<gene>
    <name evidence="2" type="ORF">Tci_036966</name>
</gene>
<feature type="compositionally biased region" description="Basic and acidic residues" evidence="1">
    <location>
        <begin position="260"/>
        <end position="272"/>
    </location>
</feature>
<protein>
    <submittedName>
        <fullName evidence="2">Zinc finger, CCHC-type</fullName>
    </submittedName>
</protein>
<organism evidence="2">
    <name type="scientific">Tanacetum cinerariifolium</name>
    <name type="common">Dalmatian daisy</name>
    <name type="synonym">Chrysanthemum cinerariifolium</name>
    <dbReference type="NCBI Taxonomy" id="118510"/>
    <lineage>
        <taxon>Eukaryota</taxon>
        <taxon>Viridiplantae</taxon>
        <taxon>Streptophyta</taxon>
        <taxon>Embryophyta</taxon>
        <taxon>Tracheophyta</taxon>
        <taxon>Spermatophyta</taxon>
        <taxon>Magnoliopsida</taxon>
        <taxon>eudicotyledons</taxon>
        <taxon>Gunneridae</taxon>
        <taxon>Pentapetalae</taxon>
        <taxon>asterids</taxon>
        <taxon>campanulids</taxon>
        <taxon>Asterales</taxon>
        <taxon>Asteraceae</taxon>
        <taxon>Asteroideae</taxon>
        <taxon>Anthemideae</taxon>
        <taxon>Anthemidinae</taxon>
        <taxon>Tanacetum</taxon>
    </lineage>
</organism>
<dbReference type="AlphaFoldDB" id="A0A6L2LTP4"/>
<evidence type="ECO:0000313" key="2">
    <source>
        <dbReference type="EMBL" id="GEU64988.1"/>
    </source>
</evidence>
<name>A0A6L2LTP4_TANCI</name>
<reference evidence="2" key="1">
    <citation type="journal article" date="2019" name="Sci. Rep.">
        <title>Draft genome of Tanacetum cinerariifolium, the natural source of mosquito coil.</title>
        <authorList>
            <person name="Yamashiro T."/>
            <person name="Shiraishi A."/>
            <person name="Satake H."/>
            <person name="Nakayama K."/>
        </authorList>
    </citation>
    <scope>NUCLEOTIDE SEQUENCE</scope>
</reference>
<proteinExistence type="predicted"/>
<feature type="region of interest" description="Disordered" evidence="1">
    <location>
        <begin position="260"/>
        <end position="281"/>
    </location>
</feature>
<evidence type="ECO:0000256" key="1">
    <source>
        <dbReference type="SAM" id="MobiDB-lite"/>
    </source>
</evidence>
<sequence length="503" mass="57028">MLTNPVGALRFNTEMKFMQVEDKLNYFEHPIHAAPVLANGQQVPSKAFAAHTAWVKGFKEIDGLMLMTMEPDIQRNLENLVEENTIEDAIDVDEYLSEDENVSQDEGSEHIIGTQVDNKDVSPSTSGIKKVKSEKVGKIAKRERLMISLIGKGIYEITVDLIVDMIGIMNTGVDILDVDIVKDEELIKNWEDQYGLKKGELAGPYVEEEDDPMPDNLETLDVAKMFYPGNTILADLKEQSIKSLKYHNEDNERTVGVHTDDSTITNQRKEPSLETDEDFDTPMMGSDTQLAIFESADKLLEEFEHNKRIIDLEIPSFSLGDVLFETKYGKHSSRGQIESLGPQELLDNNVLSSWFAYLNFVEGKKDKNSPAMLFLPTFEVDTKVSEIENAQTVETFMDYVDNAHSTYGGRTKLNKADIQKKVKKAVTRKRKKDEDIDDMKVASILHKFFGQYLLAINHGKAIKIIEAQLVRGTFDWQTDKRSKDCGTFLMRHMESYMGNELGK</sequence>
<dbReference type="EMBL" id="BKCJ010005115">
    <property type="protein sequence ID" value="GEU64988.1"/>
    <property type="molecule type" value="Genomic_DNA"/>
</dbReference>
<comment type="caution">
    <text evidence="2">The sequence shown here is derived from an EMBL/GenBank/DDBJ whole genome shotgun (WGS) entry which is preliminary data.</text>
</comment>
<accession>A0A6L2LTP4</accession>